<dbReference type="PRINTS" id="PR00120">
    <property type="entry name" value="HATPASE"/>
</dbReference>
<dbReference type="Pfam" id="PF00689">
    <property type="entry name" value="Cation_ATPase_C"/>
    <property type="match status" value="1"/>
</dbReference>
<evidence type="ECO:0000256" key="3">
    <source>
        <dbReference type="ARBA" id="ARBA00022553"/>
    </source>
</evidence>
<dbReference type="Gene3D" id="1.20.1110.10">
    <property type="entry name" value="Calcium-transporting ATPase, transmembrane domain"/>
    <property type="match status" value="1"/>
</dbReference>
<feature type="transmembrane region" description="Helical" evidence="11">
    <location>
        <begin position="281"/>
        <end position="307"/>
    </location>
</feature>
<evidence type="ECO:0000256" key="2">
    <source>
        <dbReference type="ARBA" id="ARBA00005675"/>
    </source>
</evidence>
<dbReference type="InterPro" id="IPR059000">
    <property type="entry name" value="ATPase_P-type_domA"/>
</dbReference>
<protein>
    <recommendedName>
        <fullName evidence="12">Cation-transporting P-type ATPase N-terminal domain-containing protein</fullName>
    </recommendedName>
</protein>
<dbReference type="FunFam" id="2.70.150.10:FF:000160">
    <property type="entry name" value="Sarcoplasmic/endoplasmic reticulum calcium ATPase 1"/>
    <property type="match status" value="1"/>
</dbReference>
<dbReference type="GO" id="GO:0030007">
    <property type="term" value="P:intracellular potassium ion homeostasis"/>
    <property type="evidence" value="ECO:0007669"/>
    <property type="project" value="TreeGrafter"/>
</dbReference>
<dbReference type="InterPro" id="IPR008250">
    <property type="entry name" value="ATPase_P-typ_transduc_dom_A_sf"/>
</dbReference>
<dbReference type="SUPFAM" id="SSF81653">
    <property type="entry name" value="Calcium ATPase, transduction domain A"/>
    <property type="match status" value="1"/>
</dbReference>
<evidence type="ECO:0000256" key="11">
    <source>
        <dbReference type="SAM" id="Phobius"/>
    </source>
</evidence>
<name>A0A4R5N9V5_9LACO</name>
<dbReference type="InterPro" id="IPR004014">
    <property type="entry name" value="ATPase_P-typ_cation-transptr_N"/>
</dbReference>
<dbReference type="GO" id="GO:0006883">
    <property type="term" value="P:intracellular sodium ion homeostasis"/>
    <property type="evidence" value="ECO:0007669"/>
    <property type="project" value="TreeGrafter"/>
</dbReference>
<feature type="transmembrane region" description="Helical" evidence="11">
    <location>
        <begin position="864"/>
        <end position="883"/>
    </location>
</feature>
<dbReference type="InterPro" id="IPR006068">
    <property type="entry name" value="ATPase_P-typ_cation-transptr_C"/>
</dbReference>
<dbReference type="AlphaFoldDB" id="A0A4R5N9V5"/>
<dbReference type="SFLD" id="SFLDS00003">
    <property type="entry name" value="Haloacid_Dehalogenase"/>
    <property type="match status" value="1"/>
</dbReference>
<feature type="transmembrane region" description="Helical" evidence="11">
    <location>
        <begin position="68"/>
        <end position="86"/>
    </location>
</feature>
<dbReference type="PROSITE" id="PS00154">
    <property type="entry name" value="ATPASE_E1_E2"/>
    <property type="match status" value="1"/>
</dbReference>
<feature type="transmembrane region" description="Helical" evidence="11">
    <location>
        <begin position="765"/>
        <end position="784"/>
    </location>
</feature>
<dbReference type="RefSeq" id="WP_133264460.1">
    <property type="nucleotide sequence ID" value="NZ_PUFI01000014.1"/>
</dbReference>
<dbReference type="GO" id="GO:0005886">
    <property type="term" value="C:plasma membrane"/>
    <property type="evidence" value="ECO:0007669"/>
    <property type="project" value="TreeGrafter"/>
</dbReference>
<dbReference type="Pfam" id="PF00690">
    <property type="entry name" value="Cation_ATPase_N"/>
    <property type="match status" value="1"/>
</dbReference>
<comment type="similarity">
    <text evidence="2">Belongs to the cation transport ATPase (P-type) (TC 3.A.3) family. Type IIA subfamily.</text>
</comment>
<dbReference type="InterPro" id="IPR023299">
    <property type="entry name" value="ATPase_P-typ_cyto_dom_N"/>
</dbReference>
<dbReference type="GO" id="GO:1902600">
    <property type="term" value="P:proton transmembrane transport"/>
    <property type="evidence" value="ECO:0007669"/>
    <property type="project" value="TreeGrafter"/>
</dbReference>
<sequence>MQTPNNHDKEEPGSLFYNEEWQVVTEDLAGHYPQGLTESETQKRIEQFGFNEVTSKPTPKWLIFLRQFNNVIVYILIVAALLTLLMRHYSDAIVIGLVVVINAFIGYFQEVNASNALENIKQMLSVNATVIRDNMRVYIPARELVPGDLVYLEAGDNVPADLRLLDTDNLRIQEATLTGEADSVLKDSLVLPKDTPLAERNNMAYASTAVSNGSATGIVVATGIHTEIGQISKNVSDATQNKSPLTKELDNLGKGISWFIIFVAVAMFALGWFMNIYTLPVLAMAIITMIVGSIPEGLPAATSVILATGVQKLTKQQAIVKTLPAAETLGAVDIIASDKTGTLTKNEMTLQDILIDERHYQLTGTGYQPNGDILWQDQIIDPTTDEKLEMFLTMGQQANDTFLTEDKGQWVVNGEPTDASFLSAYYKAFGVKEPKLKEIDRIPFDSDYRYIARLVENQKGKRFIAIKGAPDVLFKLSEQQQDFKRQYWDDASENFAQTGKRVIAVGYLDVPDNTQEVTHELLAEQGIQLLGLAAIIDPPRPEVIQSIADMRQAGIRVKMITGDSPSTAKAIGQQLGLSDDIQTMTGSEVERLSDDELRDVVPQRDIFARTTPYDKLRIIKAYQANGLVTAMTGDGVNDAPALKQADIGVAMGIKGTDVAKDSADMILANDDFSTIKVAIRQGRRLYDNIRKTILFLLPTSFAEGLIVVMSILLRQPMPLTPTQLLWINMVSAITIQLAFIFEPAEPGIMKRLPRKTTNKLMSRHDVIQMTYVSVIIAAVALVTFETLNASGTAFEVASTVAVNIIIFGKIFYLFNIRTSAPAFSSALWGNPMAFIAIGIMIVLQLILTYVPFMQTVFSTQALQFNHWLLIIATGFIVLIVAEADKYWRLKRNKKALF</sequence>
<keyword evidence="5" id="KW-0547">Nucleotide-binding</keyword>
<accession>A0A4R5N9V5</accession>
<reference evidence="13 14" key="1">
    <citation type="journal article" date="2019" name="Appl. Microbiol. Biotechnol.">
        <title>Uncovering carbohydrate metabolism through a genotype-phenotype association study of 56 lactic acid bacteria genomes.</title>
        <authorList>
            <person name="Buron-Moles G."/>
            <person name="Chailyan A."/>
            <person name="Dolejs I."/>
            <person name="Forster J."/>
            <person name="Miks M.H."/>
        </authorList>
    </citation>
    <scope>NUCLEOTIDE SEQUENCE [LARGE SCALE GENOMIC DNA]</scope>
    <source>
        <strain evidence="13 14">ATCC 700006</strain>
    </source>
</reference>
<dbReference type="Gene3D" id="3.40.1110.10">
    <property type="entry name" value="Calcium-transporting ATPase, cytoplasmic domain N"/>
    <property type="match status" value="1"/>
</dbReference>
<dbReference type="SFLD" id="SFLDG00002">
    <property type="entry name" value="C1.7:_P-type_atpase_like"/>
    <property type="match status" value="1"/>
</dbReference>
<keyword evidence="7" id="KW-0460">Magnesium</keyword>
<keyword evidence="10 11" id="KW-0472">Membrane</keyword>
<evidence type="ECO:0000256" key="8">
    <source>
        <dbReference type="ARBA" id="ARBA00022967"/>
    </source>
</evidence>
<dbReference type="SUPFAM" id="SSF81665">
    <property type="entry name" value="Calcium ATPase, transmembrane domain M"/>
    <property type="match status" value="1"/>
</dbReference>
<evidence type="ECO:0000256" key="7">
    <source>
        <dbReference type="ARBA" id="ARBA00022842"/>
    </source>
</evidence>
<gene>
    <name evidence="13" type="ORF">C5L23_000620</name>
</gene>
<evidence type="ECO:0000259" key="12">
    <source>
        <dbReference type="SMART" id="SM00831"/>
    </source>
</evidence>
<dbReference type="SFLD" id="SFLDF00027">
    <property type="entry name" value="p-type_atpase"/>
    <property type="match status" value="1"/>
</dbReference>
<comment type="caution">
    <text evidence="13">The sequence shown here is derived from an EMBL/GenBank/DDBJ whole genome shotgun (WGS) entry which is preliminary data.</text>
</comment>
<dbReference type="GO" id="GO:0005391">
    <property type="term" value="F:P-type sodium:potassium-exchanging transporter activity"/>
    <property type="evidence" value="ECO:0007669"/>
    <property type="project" value="TreeGrafter"/>
</dbReference>
<evidence type="ECO:0000256" key="6">
    <source>
        <dbReference type="ARBA" id="ARBA00022840"/>
    </source>
</evidence>
<feature type="transmembrane region" description="Helical" evidence="11">
    <location>
        <begin position="725"/>
        <end position="744"/>
    </location>
</feature>
<dbReference type="Proteomes" id="UP000295681">
    <property type="component" value="Unassembled WGS sequence"/>
</dbReference>
<dbReference type="SUPFAM" id="SSF81660">
    <property type="entry name" value="Metal cation-transporting ATPase, ATP-binding domain N"/>
    <property type="match status" value="1"/>
</dbReference>
<dbReference type="SUPFAM" id="SSF56784">
    <property type="entry name" value="HAD-like"/>
    <property type="match status" value="1"/>
</dbReference>
<keyword evidence="8" id="KW-1278">Translocase</keyword>
<organism evidence="13 14">
    <name type="scientific">Leuconostoc fallax</name>
    <dbReference type="NCBI Taxonomy" id="1251"/>
    <lineage>
        <taxon>Bacteria</taxon>
        <taxon>Bacillati</taxon>
        <taxon>Bacillota</taxon>
        <taxon>Bacilli</taxon>
        <taxon>Lactobacillales</taxon>
        <taxon>Lactobacillaceae</taxon>
        <taxon>Leuconostoc</taxon>
    </lineage>
</organism>
<dbReference type="PANTHER" id="PTHR43294">
    <property type="entry name" value="SODIUM/POTASSIUM-TRANSPORTING ATPASE SUBUNIT ALPHA"/>
    <property type="match status" value="1"/>
</dbReference>
<dbReference type="Pfam" id="PF00122">
    <property type="entry name" value="E1-E2_ATPase"/>
    <property type="match status" value="1"/>
</dbReference>
<dbReference type="STRING" id="907931.GCA_000165675_00407"/>
<evidence type="ECO:0000313" key="13">
    <source>
        <dbReference type="EMBL" id="TDG68314.1"/>
    </source>
</evidence>
<feature type="transmembrane region" description="Helical" evidence="11">
    <location>
        <begin position="693"/>
        <end position="713"/>
    </location>
</feature>
<comment type="subcellular location">
    <subcellularLocation>
        <location evidence="1">Endomembrane system</location>
        <topology evidence="1">Multi-pass membrane protein</topology>
    </subcellularLocation>
</comment>
<dbReference type="GO" id="GO:0036376">
    <property type="term" value="P:sodium ion export across plasma membrane"/>
    <property type="evidence" value="ECO:0007669"/>
    <property type="project" value="TreeGrafter"/>
</dbReference>
<dbReference type="NCBIfam" id="TIGR01494">
    <property type="entry name" value="ATPase_P-type"/>
    <property type="match status" value="2"/>
</dbReference>
<dbReference type="GO" id="GO:0012505">
    <property type="term" value="C:endomembrane system"/>
    <property type="evidence" value="ECO:0007669"/>
    <property type="project" value="UniProtKB-SubCell"/>
</dbReference>
<feature type="transmembrane region" description="Helical" evidence="11">
    <location>
        <begin position="256"/>
        <end position="275"/>
    </location>
</feature>
<dbReference type="PRINTS" id="PR00119">
    <property type="entry name" value="CATATPASE"/>
</dbReference>
<evidence type="ECO:0000256" key="4">
    <source>
        <dbReference type="ARBA" id="ARBA00022692"/>
    </source>
</evidence>
<keyword evidence="9 11" id="KW-1133">Transmembrane helix</keyword>
<keyword evidence="14" id="KW-1185">Reference proteome</keyword>
<dbReference type="InterPro" id="IPR023298">
    <property type="entry name" value="ATPase_P-typ_TM_dom_sf"/>
</dbReference>
<dbReference type="Pfam" id="PF00702">
    <property type="entry name" value="Hydrolase"/>
    <property type="match status" value="1"/>
</dbReference>
<feature type="transmembrane region" description="Helical" evidence="11">
    <location>
        <begin position="92"/>
        <end position="108"/>
    </location>
</feature>
<keyword evidence="3" id="KW-0597">Phosphoprotein</keyword>
<evidence type="ECO:0000256" key="5">
    <source>
        <dbReference type="ARBA" id="ARBA00022741"/>
    </source>
</evidence>
<dbReference type="InterPro" id="IPR018303">
    <property type="entry name" value="ATPase_P-typ_P_site"/>
</dbReference>
<dbReference type="InterPro" id="IPR036412">
    <property type="entry name" value="HAD-like_sf"/>
</dbReference>
<evidence type="ECO:0000256" key="1">
    <source>
        <dbReference type="ARBA" id="ARBA00004127"/>
    </source>
</evidence>
<dbReference type="GO" id="GO:0005524">
    <property type="term" value="F:ATP binding"/>
    <property type="evidence" value="ECO:0007669"/>
    <property type="project" value="UniProtKB-KW"/>
</dbReference>
<dbReference type="SMART" id="SM00831">
    <property type="entry name" value="Cation_ATPase_N"/>
    <property type="match status" value="1"/>
</dbReference>
<dbReference type="InterPro" id="IPR023214">
    <property type="entry name" value="HAD_sf"/>
</dbReference>
<proteinExistence type="inferred from homology"/>
<dbReference type="InterPro" id="IPR050510">
    <property type="entry name" value="Cation_transp_ATPase_P-type"/>
</dbReference>
<dbReference type="GO" id="GO:1990573">
    <property type="term" value="P:potassium ion import across plasma membrane"/>
    <property type="evidence" value="ECO:0007669"/>
    <property type="project" value="TreeGrafter"/>
</dbReference>
<dbReference type="Gene3D" id="2.70.150.10">
    <property type="entry name" value="Calcium-transporting ATPase, cytoplasmic transduction domain A"/>
    <property type="match status" value="1"/>
</dbReference>
<keyword evidence="6" id="KW-0067">ATP-binding</keyword>
<evidence type="ECO:0000313" key="14">
    <source>
        <dbReference type="Proteomes" id="UP000295681"/>
    </source>
</evidence>
<dbReference type="Gene3D" id="3.40.50.1000">
    <property type="entry name" value="HAD superfamily/HAD-like"/>
    <property type="match status" value="1"/>
</dbReference>
<evidence type="ECO:0000256" key="9">
    <source>
        <dbReference type="ARBA" id="ARBA00022989"/>
    </source>
</evidence>
<feature type="domain" description="Cation-transporting P-type ATPase N-terminal" evidence="12">
    <location>
        <begin position="15"/>
        <end position="88"/>
    </location>
</feature>
<dbReference type="GO" id="GO:0016887">
    <property type="term" value="F:ATP hydrolysis activity"/>
    <property type="evidence" value="ECO:0007669"/>
    <property type="project" value="InterPro"/>
</dbReference>
<evidence type="ECO:0000256" key="10">
    <source>
        <dbReference type="ARBA" id="ARBA00023136"/>
    </source>
</evidence>
<dbReference type="EMBL" id="PUFI01000014">
    <property type="protein sequence ID" value="TDG68314.1"/>
    <property type="molecule type" value="Genomic_DNA"/>
</dbReference>
<feature type="transmembrane region" description="Helical" evidence="11">
    <location>
        <begin position="826"/>
        <end position="852"/>
    </location>
</feature>
<keyword evidence="4 11" id="KW-0812">Transmembrane</keyword>
<dbReference type="PANTHER" id="PTHR43294:SF20">
    <property type="entry name" value="P-TYPE ATPASE"/>
    <property type="match status" value="1"/>
</dbReference>
<dbReference type="InterPro" id="IPR001757">
    <property type="entry name" value="P_typ_ATPase"/>
</dbReference>
<feature type="transmembrane region" description="Helical" evidence="11">
    <location>
        <begin position="796"/>
        <end position="814"/>
    </location>
</feature>
<dbReference type="InterPro" id="IPR044492">
    <property type="entry name" value="P_typ_ATPase_HD_dom"/>
</dbReference>